<dbReference type="EMBL" id="BGZK01000039">
    <property type="protein sequence ID" value="GBP10086.1"/>
    <property type="molecule type" value="Genomic_DNA"/>
</dbReference>
<evidence type="ECO:0000313" key="2">
    <source>
        <dbReference type="EMBL" id="GBP10086.1"/>
    </source>
</evidence>
<evidence type="ECO:0000256" key="1">
    <source>
        <dbReference type="SAM" id="MobiDB-lite"/>
    </source>
</evidence>
<protein>
    <submittedName>
        <fullName evidence="2">Uncharacterized protein</fullName>
    </submittedName>
</protein>
<accession>A0A4C1T7B8</accession>
<evidence type="ECO:0000313" key="3">
    <source>
        <dbReference type="Proteomes" id="UP000299102"/>
    </source>
</evidence>
<dbReference type="AlphaFoldDB" id="A0A4C1T7B8"/>
<name>A0A4C1T7B8_EUMVA</name>
<reference evidence="2 3" key="1">
    <citation type="journal article" date="2019" name="Commun. Biol.">
        <title>The bagworm genome reveals a unique fibroin gene that provides high tensile strength.</title>
        <authorList>
            <person name="Kono N."/>
            <person name="Nakamura H."/>
            <person name="Ohtoshi R."/>
            <person name="Tomita M."/>
            <person name="Numata K."/>
            <person name="Arakawa K."/>
        </authorList>
    </citation>
    <scope>NUCLEOTIDE SEQUENCE [LARGE SCALE GENOMIC DNA]</scope>
</reference>
<feature type="region of interest" description="Disordered" evidence="1">
    <location>
        <begin position="69"/>
        <end position="92"/>
    </location>
</feature>
<dbReference type="Proteomes" id="UP000299102">
    <property type="component" value="Unassembled WGS sequence"/>
</dbReference>
<feature type="region of interest" description="Disordered" evidence="1">
    <location>
        <begin position="115"/>
        <end position="147"/>
    </location>
</feature>
<keyword evidence="3" id="KW-1185">Reference proteome</keyword>
<comment type="caution">
    <text evidence="2">The sequence shown here is derived from an EMBL/GenBank/DDBJ whole genome shotgun (WGS) entry which is preliminary data.</text>
</comment>
<gene>
    <name evidence="2" type="ORF">EVAR_77516_1</name>
</gene>
<sequence>MLKNPGPNPGQAGATRCVGRVQTQKVGYNSCALEPDPGPTCVSDSVLMFNLNLSRTLLLSTGVCKKLSRERSHEQNLGGLRGSQRTKSAARKIGNEASLSAQWLIRPPDWLVADSGQRSRRAAPAEGKNRVSRKLIPHDNGPRPTPV</sequence>
<organism evidence="2 3">
    <name type="scientific">Eumeta variegata</name>
    <name type="common">Bagworm moth</name>
    <name type="synonym">Eumeta japonica</name>
    <dbReference type="NCBI Taxonomy" id="151549"/>
    <lineage>
        <taxon>Eukaryota</taxon>
        <taxon>Metazoa</taxon>
        <taxon>Ecdysozoa</taxon>
        <taxon>Arthropoda</taxon>
        <taxon>Hexapoda</taxon>
        <taxon>Insecta</taxon>
        <taxon>Pterygota</taxon>
        <taxon>Neoptera</taxon>
        <taxon>Endopterygota</taxon>
        <taxon>Lepidoptera</taxon>
        <taxon>Glossata</taxon>
        <taxon>Ditrysia</taxon>
        <taxon>Tineoidea</taxon>
        <taxon>Psychidae</taxon>
        <taxon>Oiketicinae</taxon>
        <taxon>Eumeta</taxon>
    </lineage>
</organism>
<proteinExistence type="predicted"/>